<dbReference type="RefSeq" id="WP_067223555.1">
    <property type="nucleotide sequence ID" value="NZ_MBQE01000005.1"/>
</dbReference>
<name>A0A285TEP5_9HYPH</name>
<accession>A0A285TEP5</accession>
<dbReference type="AlphaFoldDB" id="A0A285TEP5"/>
<dbReference type="EMBL" id="OBML01000010">
    <property type="protein sequence ID" value="SOC20208.1"/>
    <property type="molecule type" value="Genomic_DNA"/>
</dbReference>
<keyword evidence="2" id="KW-1185">Reference proteome</keyword>
<sequence>MTCDEQTFTMKPGEFQALGTGEIAYVKPMTSDDLTTLFPQAPRMRPGLNLWVLLNADGTPIMLSDSRETALANAAEHQLHTVALH</sequence>
<dbReference type="OrthoDB" id="7865555at2"/>
<proteinExistence type="predicted"/>
<organism evidence="1 2">
    <name type="scientific">Stappia indica</name>
    <dbReference type="NCBI Taxonomy" id="538381"/>
    <lineage>
        <taxon>Bacteria</taxon>
        <taxon>Pseudomonadati</taxon>
        <taxon>Pseudomonadota</taxon>
        <taxon>Alphaproteobacteria</taxon>
        <taxon>Hyphomicrobiales</taxon>
        <taxon>Stappiaceae</taxon>
        <taxon>Stappia</taxon>
    </lineage>
</organism>
<dbReference type="STRING" id="538381.GCA_001696535_03887"/>
<dbReference type="InterPro" id="IPR009531">
    <property type="entry name" value="DUF1150"/>
</dbReference>
<gene>
    <name evidence="1" type="ORF">SAMN05421512_110167</name>
</gene>
<evidence type="ECO:0000313" key="1">
    <source>
        <dbReference type="EMBL" id="SOC20208.1"/>
    </source>
</evidence>
<dbReference type="Pfam" id="PF06620">
    <property type="entry name" value="DUF1150"/>
    <property type="match status" value="1"/>
</dbReference>
<dbReference type="Proteomes" id="UP000219331">
    <property type="component" value="Unassembled WGS sequence"/>
</dbReference>
<evidence type="ECO:0000313" key="2">
    <source>
        <dbReference type="Proteomes" id="UP000219331"/>
    </source>
</evidence>
<evidence type="ECO:0008006" key="3">
    <source>
        <dbReference type="Google" id="ProtNLM"/>
    </source>
</evidence>
<reference evidence="1 2" key="1">
    <citation type="submission" date="2017-08" db="EMBL/GenBank/DDBJ databases">
        <authorList>
            <person name="de Groot N.N."/>
        </authorList>
    </citation>
    <scope>NUCLEOTIDE SEQUENCE [LARGE SCALE GENOMIC DNA]</scope>
    <source>
        <strain evidence="1 2">USBA 352</strain>
    </source>
</reference>
<protein>
    <recommendedName>
        <fullName evidence="3">NADH oxidase</fullName>
    </recommendedName>
</protein>